<keyword evidence="4" id="KW-0158">Chromosome</keyword>
<proteinExistence type="inferred from homology"/>
<name>A0AAV2ACR9_9ARAC</name>
<dbReference type="GO" id="GO:0005634">
    <property type="term" value="C:nucleus"/>
    <property type="evidence" value="ECO:0007669"/>
    <property type="project" value="UniProtKB-SubCell"/>
</dbReference>
<accession>A0AAV2ACR9</accession>
<feature type="domain" description="Rad21/Rec8-like protein C-terminal eukaryotic" evidence="6">
    <location>
        <begin position="471"/>
        <end position="521"/>
    </location>
</feature>
<dbReference type="InterPro" id="IPR006909">
    <property type="entry name" value="Rad21/Rec8_C_eu"/>
</dbReference>
<dbReference type="Gene3D" id="1.10.10.580">
    <property type="entry name" value="Structural maintenance of chromosome 1. Chain E"/>
    <property type="match status" value="1"/>
</dbReference>
<evidence type="ECO:0000313" key="8">
    <source>
        <dbReference type="EMBL" id="CAL1280353.1"/>
    </source>
</evidence>
<sequence>MVHSLTFLILKRKNVLSKIWLAAHWDRKLTRYHILQIDIEKCIRDIIHQEIILDLRLSGHLLVGIVKIFSRKTVYLLNECTEIISKVRAFRTNETDLSPRNLIAPMKAITLPEILGKVEDLELKKIDEDGIFESHQSQIEDITLKEVTHDTRLINDDEHFDIFGEENIPMDFEENIPLASLLDDGEDKDHPIPKDAEAMSDTECCNGGEAGNGSFDSLPDKKRLRHMSDSQELIPLWLADKKPKDDNKLNLEPLSNDFFINQRIRKQKRKLIVDEVKSMSREKVEKQVQDFSDLVVPLDLAPPSKRLMILKEIGSAEQLLHQPGMKITSTEIQNLFKGNLKMHKTEEVVEDSTSSEETDISISIEVARRKLFGDEYAPENGFDEHFLPCELTDQHELFNEDALPENAMNSDSSTNDVGYFNEQKNAMEEIQLSVEFQQDSGCSSNGVSKLCQKKIIKLLRKLKLLFTERHEIKFSNLVQTDRKRKVAQKFHSMLMIKKFNIVEVQQAESYGEIVMTKGANFVVACEDIY</sequence>
<evidence type="ECO:0000256" key="5">
    <source>
        <dbReference type="ARBA" id="ARBA00023242"/>
    </source>
</evidence>
<feature type="domain" description="Rad21/Rec8-like protein N-terminal" evidence="7">
    <location>
        <begin position="9"/>
        <end position="98"/>
    </location>
</feature>
<dbReference type="GO" id="GO:1990414">
    <property type="term" value="P:replication-born double-strand break repair via sister chromatid exchange"/>
    <property type="evidence" value="ECO:0007669"/>
    <property type="project" value="TreeGrafter"/>
</dbReference>
<evidence type="ECO:0000259" key="7">
    <source>
        <dbReference type="Pfam" id="PF04825"/>
    </source>
</evidence>
<dbReference type="EMBL" id="CAXIEN010000130">
    <property type="protein sequence ID" value="CAL1280353.1"/>
    <property type="molecule type" value="Genomic_DNA"/>
</dbReference>
<dbReference type="AlphaFoldDB" id="A0AAV2ACR9"/>
<evidence type="ECO:0000313" key="9">
    <source>
        <dbReference type="Proteomes" id="UP001497382"/>
    </source>
</evidence>
<dbReference type="PANTHER" id="PTHR12585:SF69">
    <property type="entry name" value="FI11703P"/>
    <property type="match status" value="1"/>
</dbReference>
<evidence type="ECO:0000256" key="3">
    <source>
        <dbReference type="ARBA" id="ARBA00009870"/>
    </source>
</evidence>
<dbReference type="InterPro" id="IPR039781">
    <property type="entry name" value="Rad21/Rec8-like"/>
</dbReference>
<dbReference type="GO" id="GO:0007062">
    <property type="term" value="P:sister chromatid cohesion"/>
    <property type="evidence" value="ECO:0007669"/>
    <property type="project" value="InterPro"/>
</dbReference>
<protein>
    <recommendedName>
        <fullName evidence="10">Double-strand-break repair protein rad21-like protein 1</fullName>
    </recommendedName>
</protein>
<evidence type="ECO:0000256" key="4">
    <source>
        <dbReference type="ARBA" id="ARBA00022454"/>
    </source>
</evidence>
<evidence type="ECO:0000256" key="1">
    <source>
        <dbReference type="ARBA" id="ARBA00004123"/>
    </source>
</evidence>
<dbReference type="Pfam" id="PF04825">
    <property type="entry name" value="Rad21_Rec8_N"/>
    <property type="match status" value="1"/>
</dbReference>
<dbReference type="InterPro" id="IPR049589">
    <property type="entry name" value="NXP1_M-like"/>
</dbReference>
<dbReference type="InterPro" id="IPR006910">
    <property type="entry name" value="Rad21_Rec8_N"/>
</dbReference>
<comment type="caution">
    <text evidence="8">The sequence shown here is derived from an EMBL/GenBank/DDBJ whole genome shotgun (WGS) entry which is preliminary data.</text>
</comment>
<organism evidence="8 9">
    <name type="scientific">Larinioides sclopetarius</name>
    <dbReference type="NCBI Taxonomy" id="280406"/>
    <lineage>
        <taxon>Eukaryota</taxon>
        <taxon>Metazoa</taxon>
        <taxon>Ecdysozoa</taxon>
        <taxon>Arthropoda</taxon>
        <taxon>Chelicerata</taxon>
        <taxon>Arachnida</taxon>
        <taxon>Araneae</taxon>
        <taxon>Araneomorphae</taxon>
        <taxon>Entelegynae</taxon>
        <taxon>Araneoidea</taxon>
        <taxon>Araneidae</taxon>
        <taxon>Larinioides</taxon>
    </lineage>
</organism>
<dbReference type="CDD" id="cd21792">
    <property type="entry name" value="Rad21_Rec8_M_NXP1-like"/>
    <property type="match status" value="1"/>
</dbReference>
<dbReference type="SUPFAM" id="SSF46785">
    <property type="entry name" value="Winged helix' DNA-binding domain"/>
    <property type="match status" value="1"/>
</dbReference>
<dbReference type="InterPro" id="IPR023093">
    <property type="entry name" value="ScpA-like_C"/>
</dbReference>
<keyword evidence="9" id="KW-1185">Reference proteome</keyword>
<comment type="subcellular location">
    <subcellularLocation>
        <location evidence="2">Chromosome</location>
    </subcellularLocation>
    <subcellularLocation>
        <location evidence="1">Nucleus</location>
    </subcellularLocation>
</comment>
<comment type="similarity">
    <text evidence="3">Belongs to the rad21 family.</text>
</comment>
<reference evidence="8 9" key="1">
    <citation type="submission" date="2024-04" db="EMBL/GenBank/DDBJ databases">
        <authorList>
            <person name="Rising A."/>
            <person name="Reimegard J."/>
            <person name="Sonavane S."/>
            <person name="Akerstrom W."/>
            <person name="Nylinder S."/>
            <person name="Hedman E."/>
            <person name="Kallberg Y."/>
        </authorList>
    </citation>
    <scope>NUCLEOTIDE SEQUENCE [LARGE SCALE GENOMIC DNA]</scope>
</reference>
<gene>
    <name evidence="8" type="ORF">LARSCL_LOCUS10918</name>
</gene>
<keyword evidence="5" id="KW-0539">Nucleus</keyword>
<evidence type="ECO:0008006" key="10">
    <source>
        <dbReference type="Google" id="ProtNLM"/>
    </source>
</evidence>
<dbReference type="InterPro" id="IPR036390">
    <property type="entry name" value="WH_DNA-bd_sf"/>
</dbReference>
<evidence type="ECO:0000259" key="6">
    <source>
        <dbReference type="Pfam" id="PF04824"/>
    </source>
</evidence>
<dbReference type="PANTHER" id="PTHR12585">
    <property type="entry name" value="SCC1 / RAD21 FAMILY MEMBER"/>
    <property type="match status" value="1"/>
</dbReference>
<dbReference type="GO" id="GO:0003682">
    <property type="term" value="F:chromatin binding"/>
    <property type="evidence" value="ECO:0007669"/>
    <property type="project" value="TreeGrafter"/>
</dbReference>
<dbReference type="Proteomes" id="UP001497382">
    <property type="component" value="Unassembled WGS sequence"/>
</dbReference>
<evidence type="ECO:0000256" key="2">
    <source>
        <dbReference type="ARBA" id="ARBA00004286"/>
    </source>
</evidence>
<dbReference type="Pfam" id="PF04824">
    <property type="entry name" value="Rad21_Rec8"/>
    <property type="match status" value="1"/>
</dbReference>
<dbReference type="GO" id="GO:0008278">
    <property type="term" value="C:cohesin complex"/>
    <property type="evidence" value="ECO:0007669"/>
    <property type="project" value="InterPro"/>
</dbReference>